<dbReference type="EMBL" id="JAYERP010000001">
    <property type="protein sequence ID" value="MEA3571579.1"/>
    <property type="molecule type" value="Genomic_DNA"/>
</dbReference>
<dbReference type="InterPro" id="IPR012854">
    <property type="entry name" value="Cu_amine_oxidase-like_N"/>
</dbReference>
<dbReference type="Proteomes" id="UP001292216">
    <property type="component" value="Unassembled WGS sequence"/>
</dbReference>
<feature type="compositionally biased region" description="Low complexity" evidence="1">
    <location>
        <begin position="57"/>
        <end position="75"/>
    </location>
</feature>
<dbReference type="InterPro" id="IPR047773">
    <property type="entry name" value="YHYH_dom_bact"/>
</dbReference>
<dbReference type="Gene3D" id="3.30.457.10">
    <property type="entry name" value="Copper amine oxidase-like, N-terminal domain"/>
    <property type="match status" value="1"/>
</dbReference>
<reference evidence="4 5" key="1">
    <citation type="submission" date="2023-12" db="EMBL/GenBank/DDBJ databases">
        <title>Whole genome sequencing of Paenibacillus phoenicis isolated from the Phoenix Mars Lander spacecraft assembly facility.</title>
        <authorList>
            <person name="Garcia A."/>
            <person name="Venkateswaran K."/>
        </authorList>
    </citation>
    <scope>NUCLEOTIDE SEQUENCE [LARGE SCALE GENOMIC DNA]</scope>
    <source>
        <strain evidence="4 5">3PO2SA</strain>
    </source>
</reference>
<keyword evidence="2" id="KW-0732">Signal</keyword>
<gene>
    <name evidence="4" type="ORF">U9M73_16635</name>
</gene>
<evidence type="ECO:0000313" key="5">
    <source>
        <dbReference type="Proteomes" id="UP001292216"/>
    </source>
</evidence>
<comment type="caution">
    <text evidence="4">The sequence shown here is derived from an EMBL/GenBank/DDBJ whole genome shotgun (WGS) entry which is preliminary data.</text>
</comment>
<accession>A0ABU5PPL8</accession>
<proteinExistence type="predicted"/>
<name>A0ABU5PPL8_9BACL</name>
<protein>
    <submittedName>
        <fullName evidence="4">Copper amine oxidase N-terminal domain-containing protein</fullName>
    </submittedName>
</protein>
<dbReference type="SUPFAM" id="SSF55383">
    <property type="entry name" value="Copper amine oxidase, domain N"/>
    <property type="match status" value="1"/>
</dbReference>
<dbReference type="InterPro" id="IPR036582">
    <property type="entry name" value="Mao_N_sf"/>
</dbReference>
<organism evidence="4 5">
    <name type="scientific">Paenibacillus phoenicis</name>
    <dbReference type="NCBI Taxonomy" id="554117"/>
    <lineage>
        <taxon>Bacteria</taxon>
        <taxon>Bacillati</taxon>
        <taxon>Bacillota</taxon>
        <taxon>Bacilli</taxon>
        <taxon>Bacillales</taxon>
        <taxon>Paenibacillaceae</taxon>
        <taxon>Paenibacillus</taxon>
    </lineage>
</organism>
<sequence length="211" mass="22561">MKKKVLLSSFLLLFVLSSTVANAHPGRTDANGGHTCRTNCAKWGLTTGEYHYHNGGSSSSSSSKKSSSSSSSSKSSTKHSSKGSSAPKSTEPTYKKSKLTVFINGEKANFNSDLIIYQNTNMVPLREISDLLGATFNYDAKSGVITVSKNSNKVTFTIGSKKVYYNGEAETINVAPMIVKGVTYVPLQSLVKGLEASLKADNSNKLSITIK</sequence>
<feature type="chain" id="PRO_5045175851" evidence="2">
    <location>
        <begin position="24"/>
        <end position="211"/>
    </location>
</feature>
<feature type="domain" description="Copper amine oxidase-like N-terminal" evidence="3">
    <location>
        <begin position="103"/>
        <end position="205"/>
    </location>
</feature>
<dbReference type="Pfam" id="PF07833">
    <property type="entry name" value="Cu_amine_oxidN1"/>
    <property type="match status" value="1"/>
</dbReference>
<evidence type="ECO:0000256" key="2">
    <source>
        <dbReference type="SAM" id="SignalP"/>
    </source>
</evidence>
<feature type="signal peptide" evidence="2">
    <location>
        <begin position="1"/>
        <end position="23"/>
    </location>
</feature>
<dbReference type="NCBIfam" id="NF033223">
    <property type="entry name" value="YHYH_alt"/>
    <property type="match status" value="1"/>
</dbReference>
<dbReference type="RefSeq" id="WP_323078126.1">
    <property type="nucleotide sequence ID" value="NZ_CBCSKM010000001.1"/>
</dbReference>
<evidence type="ECO:0000313" key="4">
    <source>
        <dbReference type="EMBL" id="MEA3571579.1"/>
    </source>
</evidence>
<evidence type="ECO:0000256" key="1">
    <source>
        <dbReference type="SAM" id="MobiDB-lite"/>
    </source>
</evidence>
<feature type="region of interest" description="Disordered" evidence="1">
    <location>
        <begin position="54"/>
        <end position="92"/>
    </location>
</feature>
<keyword evidence="5" id="KW-1185">Reference proteome</keyword>
<evidence type="ECO:0000259" key="3">
    <source>
        <dbReference type="Pfam" id="PF07833"/>
    </source>
</evidence>